<keyword evidence="1" id="KW-0479">Metal-binding</keyword>
<evidence type="ECO:0000256" key="1">
    <source>
        <dbReference type="ARBA" id="ARBA00022723"/>
    </source>
</evidence>
<evidence type="ECO:0000256" key="4">
    <source>
        <dbReference type="SAM" id="SignalP"/>
    </source>
</evidence>
<feature type="chain" id="PRO_5041288039" description="Tyrosinase copper-binding domain-containing protein" evidence="4">
    <location>
        <begin position="33"/>
        <end position="350"/>
    </location>
</feature>
<gene>
    <name evidence="7" type="ORF">B0T18DRAFT_412361</name>
</gene>
<sequence>MPAQPLELRKISMSPSLIRGLVALLVTGPAVAAPRTTRDVDICTSPRIRRAWHTLRDEEKKAYIDAELCLMSTPATLGLRGSRTKFDELQSAHVLKMEIAHFTGQFLPFHRLFVWAHEQALRNVCGFTGTQPYWAEELDVGAFSKSMLLDPVLGFGGDGTGPERCIRDGPFVNYTNPLGPGFEISDHCINRQINDTLTMTAAPAVVEGCVNMPTFLTFWSCIENKGPHSAGHSGVGAQMSNPISSPGDPLFYLHHAWLDRIWRKWQLKDPEVRDKEMGGNNRANLSSRVPPPGVTPVNLTRPADIPEPLIVGDAGNVTTLNHLLYLYGLVENRTIGEVMDPSKVLCYGYD</sequence>
<dbReference type="SUPFAM" id="SSF48056">
    <property type="entry name" value="Di-copper centre-containing domain"/>
    <property type="match status" value="1"/>
</dbReference>
<name>A0AA40EWB1_9PEZI</name>
<dbReference type="GO" id="GO:0016491">
    <property type="term" value="F:oxidoreductase activity"/>
    <property type="evidence" value="ECO:0007669"/>
    <property type="project" value="InterPro"/>
</dbReference>
<dbReference type="AlphaFoldDB" id="A0AA40EWB1"/>
<comment type="caution">
    <text evidence="7">The sequence shown here is derived from an EMBL/GenBank/DDBJ whole genome shotgun (WGS) entry which is preliminary data.</text>
</comment>
<feature type="domain" description="Tyrosinase copper-binding" evidence="6">
    <location>
        <begin position="248"/>
        <end position="259"/>
    </location>
</feature>
<dbReference type="PRINTS" id="PR00092">
    <property type="entry name" value="TYROSINASE"/>
</dbReference>
<evidence type="ECO:0000313" key="7">
    <source>
        <dbReference type="EMBL" id="KAK0746763.1"/>
    </source>
</evidence>
<dbReference type="InterPro" id="IPR002227">
    <property type="entry name" value="Tyrosinase_Cu-bd"/>
</dbReference>
<dbReference type="InterPro" id="IPR050316">
    <property type="entry name" value="Tyrosinase/Hemocyanin"/>
</dbReference>
<dbReference type="PANTHER" id="PTHR11474">
    <property type="entry name" value="TYROSINASE FAMILY MEMBER"/>
    <property type="match status" value="1"/>
</dbReference>
<dbReference type="GO" id="GO:0046872">
    <property type="term" value="F:metal ion binding"/>
    <property type="evidence" value="ECO:0007669"/>
    <property type="project" value="UniProtKB-KW"/>
</dbReference>
<evidence type="ECO:0000256" key="3">
    <source>
        <dbReference type="SAM" id="MobiDB-lite"/>
    </source>
</evidence>
<dbReference type="Pfam" id="PF00264">
    <property type="entry name" value="Tyrosinase"/>
    <property type="match status" value="1"/>
</dbReference>
<feature type="region of interest" description="Disordered" evidence="3">
    <location>
        <begin position="275"/>
        <end position="295"/>
    </location>
</feature>
<feature type="domain" description="Tyrosinase copper-binding" evidence="5">
    <location>
        <begin position="101"/>
        <end position="118"/>
    </location>
</feature>
<evidence type="ECO:0000259" key="6">
    <source>
        <dbReference type="PROSITE" id="PS00498"/>
    </source>
</evidence>
<protein>
    <recommendedName>
        <fullName evidence="5 6">Tyrosinase copper-binding domain-containing protein</fullName>
    </recommendedName>
</protein>
<dbReference type="EMBL" id="JAUKUD010000004">
    <property type="protein sequence ID" value="KAK0746763.1"/>
    <property type="molecule type" value="Genomic_DNA"/>
</dbReference>
<accession>A0AA40EWB1</accession>
<evidence type="ECO:0000259" key="5">
    <source>
        <dbReference type="PROSITE" id="PS00497"/>
    </source>
</evidence>
<keyword evidence="8" id="KW-1185">Reference proteome</keyword>
<keyword evidence="2" id="KW-0186">Copper</keyword>
<evidence type="ECO:0000313" key="8">
    <source>
        <dbReference type="Proteomes" id="UP001172155"/>
    </source>
</evidence>
<proteinExistence type="predicted"/>
<dbReference type="Proteomes" id="UP001172155">
    <property type="component" value="Unassembled WGS sequence"/>
</dbReference>
<reference evidence="7" key="1">
    <citation type="submission" date="2023-06" db="EMBL/GenBank/DDBJ databases">
        <title>Genome-scale phylogeny and comparative genomics of the fungal order Sordariales.</title>
        <authorList>
            <consortium name="Lawrence Berkeley National Laboratory"/>
            <person name="Hensen N."/>
            <person name="Bonometti L."/>
            <person name="Westerberg I."/>
            <person name="Brannstrom I.O."/>
            <person name="Guillou S."/>
            <person name="Cros-Aarteil S."/>
            <person name="Calhoun S."/>
            <person name="Haridas S."/>
            <person name="Kuo A."/>
            <person name="Mondo S."/>
            <person name="Pangilinan J."/>
            <person name="Riley R."/>
            <person name="LaButti K."/>
            <person name="Andreopoulos B."/>
            <person name="Lipzen A."/>
            <person name="Chen C."/>
            <person name="Yanf M."/>
            <person name="Daum C."/>
            <person name="Ng V."/>
            <person name="Clum A."/>
            <person name="Steindorff A."/>
            <person name="Ohm R."/>
            <person name="Martin F."/>
            <person name="Silar P."/>
            <person name="Natvig D."/>
            <person name="Lalanne C."/>
            <person name="Gautier V."/>
            <person name="Ament-velasquez S.L."/>
            <person name="Kruys A."/>
            <person name="Hutchinson M.I."/>
            <person name="Powell A.J."/>
            <person name="Barry K."/>
            <person name="Miller A.N."/>
            <person name="Grigoriev I.V."/>
            <person name="Debuchy R."/>
            <person name="Gladieux P."/>
            <person name="Thoren M.H."/>
            <person name="Johannesson H."/>
        </authorList>
    </citation>
    <scope>NUCLEOTIDE SEQUENCE</scope>
    <source>
        <strain evidence="7">SMH3187-1</strain>
    </source>
</reference>
<feature type="signal peptide" evidence="4">
    <location>
        <begin position="1"/>
        <end position="32"/>
    </location>
</feature>
<dbReference type="PROSITE" id="PS00497">
    <property type="entry name" value="TYROSINASE_1"/>
    <property type="match status" value="1"/>
</dbReference>
<dbReference type="Gene3D" id="1.10.1280.10">
    <property type="entry name" value="Di-copper center containing domain from catechol oxidase"/>
    <property type="match status" value="1"/>
</dbReference>
<evidence type="ECO:0000256" key="2">
    <source>
        <dbReference type="ARBA" id="ARBA00023008"/>
    </source>
</evidence>
<dbReference type="InterPro" id="IPR008922">
    <property type="entry name" value="Di-copper_centre_dom_sf"/>
</dbReference>
<dbReference type="PROSITE" id="PS00498">
    <property type="entry name" value="TYROSINASE_2"/>
    <property type="match status" value="1"/>
</dbReference>
<organism evidence="7 8">
    <name type="scientific">Schizothecium vesticola</name>
    <dbReference type="NCBI Taxonomy" id="314040"/>
    <lineage>
        <taxon>Eukaryota</taxon>
        <taxon>Fungi</taxon>
        <taxon>Dikarya</taxon>
        <taxon>Ascomycota</taxon>
        <taxon>Pezizomycotina</taxon>
        <taxon>Sordariomycetes</taxon>
        <taxon>Sordariomycetidae</taxon>
        <taxon>Sordariales</taxon>
        <taxon>Schizotheciaceae</taxon>
        <taxon>Schizothecium</taxon>
    </lineage>
</organism>
<keyword evidence="4" id="KW-0732">Signal</keyword>
<dbReference type="PANTHER" id="PTHR11474:SF126">
    <property type="entry name" value="TYROSINASE-LIKE PROTEIN TYR-1-RELATED"/>
    <property type="match status" value="1"/>
</dbReference>